<evidence type="ECO:0000313" key="3">
    <source>
        <dbReference type="Proteomes" id="UP000295554"/>
    </source>
</evidence>
<comment type="caution">
    <text evidence="2">The sequence shown here is derived from an EMBL/GenBank/DDBJ whole genome shotgun (WGS) entry which is preliminary data.</text>
</comment>
<dbReference type="InterPro" id="IPR013830">
    <property type="entry name" value="SGNH_hydro"/>
</dbReference>
<dbReference type="GO" id="GO:0004622">
    <property type="term" value="F:phosphatidylcholine lysophospholipase activity"/>
    <property type="evidence" value="ECO:0007669"/>
    <property type="project" value="TreeGrafter"/>
</dbReference>
<dbReference type="RefSeq" id="WP_133212352.1">
    <property type="nucleotide sequence ID" value="NZ_SMSE01000002.1"/>
</dbReference>
<reference evidence="2 3" key="1">
    <citation type="submission" date="2019-03" db="EMBL/GenBank/DDBJ databases">
        <title>Seongchinamella monodicae gen. nov., sp. nov., a novel member of the Gammaproteobacteria isolated from a tidal mudflat of beach.</title>
        <authorList>
            <person name="Yang H.G."/>
            <person name="Kang J.W."/>
            <person name="Lee S.D."/>
        </authorList>
    </citation>
    <scope>NUCLEOTIDE SEQUENCE [LARGE SCALE GENOMIC DNA]</scope>
    <source>
        <strain evidence="2 3">GH4-78</strain>
    </source>
</reference>
<protein>
    <submittedName>
        <fullName evidence="2">Arylesterase</fullName>
    </submittedName>
</protein>
<organism evidence="2 3">
    <name type="scientific">Seongchinamella unica</name>
    <dbReference type="NCBI Taxonomy" id="2547392"/>
    <lineage>
        <taxon>Bacteria</taxon>
        <taxon>Pseudomonadati</taxon>
        <taxon>Pseudomonadota</taxon>
        <taxon>Gammaproteobacteria</taxon>
        <taxon>Cellvibrionales</taxon>
        <taxon>Halieaceae</taxon>
        <taxon>Seongchinamella</taxon>
    </lineage>
</organism>
<dbReference type="Pfam" id="PF13472">
    <property type="entry name" value="Lipase_GDSL_2"/>
    <property type="match status" value="1"/>
</dbReference>
<evidence type="ECO:0000313" key="2">
    <source>
        <dbReference type="EMBL" id="TDG13914.1"/>
    </source>
</evidence>
<dbReference type="InterPro" id="IPR051532">
    <property type="entry name" value="Ester_Hydrolysis_Enzymes"/>
</dbReference>
<dbReference type="EMBL" id="SMSE01000002">
    <property type="protein sequence ID" value="TDG13914.1"/>
    <property type="molecule type" value="Genomic_DNA"/>
</dbReference>
<feature type="domain" description="SGNH hydrolase-type esterase" evidence="1">
    <location>
        <begin position="35"/>
        <end position="196"/>
    </location>
</feature>
<dbReference type="PANTHER" id="PTHR30383">
    <property type="entry name" value="THIOESTERASE 1/PROTEASE 1/LYSOPHOSPHOLIPASE L1"/>
    <property type="match status" value="1"/>
</dbReference>
<accession>A0A4V2ZXA8</accession>
<sequence length="211" mass="22881">MHRSLYRLIRAFAPLGLLLLILANPVPARANTLLVVGDSISAALGMSLEQGWVALLAGRMAESHPGYSVVNASISGETTDGALRRLDRLLQQHQPSVVLIELGGNDGLRGFPINRFRNNLRQLALRSQEAGAKVIIAAIRIPPNYGSRYATSFYDSFGLVAEETDSILAPFILENIATEPELMQGDGIHPTAEAQQTLLDNLFPSIEKALQ</sequence>
<evidence type="ECO:0000259" key="1">
    <source>
        <dbReference type="Pfam" id="PF13472"/>
    </source>
</evidence>
<proteinExistence type="predicted"/>
<dbReference type="CDD" id="cd01822">
    <property type="entry name" value="Lysophospholipase_L1_like"/>
    <property type="match status" value="1"/>
</dbReference>
<dbReference type="PANTHER" id="PTHR30383:SF24">
    <property type="entry name" value="THIOESTERASE 1_PROTEASE 1_LYSOPHOSPHOLIPASE L1"/>
    <property type="match status" value="1"/>
</dbReference>
<dbReference type="Proteomes" id="UP000295554">
    <property type="component" value="Unassembled WGS sequence"/>
</dbReference>
<dbReference type="Gene3D" id="3.40.50.1110">
    <property type="entry name" value="SGNH hydrolase"/>
    <property type="match status" value="1"/>
</dbReference>
<dbReference type="OrthoDB" id="9786188at2"/>
<dbReference type="InterPro" id="IPR036514">
    <property type="entry name" value="SGNH_hydro_sf"/>
</dbReference>
<gene>
    <name evidence="2" type="ORF">E2F43_10475</name>
</gene>
<name>A0A4V2ZXA8_9GAMM</name>
<keyword evidence="3" id="KW-1185">Reference proteome</keyword>
<dbReference type="SUPFAM" id="SSF52266">
    <property type="entry name" value="SGNH hydrolase"/>
    <property type="match status" value="1"/>
</dbReference>
<dbReference type="AlphaFoldDB" id="A0A4V2ZXA8"/>